<evidence type="ECO:0000313" key="1">
    <source>
        <dbReference type="EMBL" id="MYM96876.1"/>
    </source>
</evidence>
<accession>A0A845GUH8</accession>
<comment type="caution">
    <text evidence="1">The sequence shown here is derived from an EMBL/GenBank/DDBJ whole genome shotgun (WGS) entry which is preliminary data.</text>
</comment>
<sequence>MNKYQRGSLVSFTIDDKKITLECNMPKEPTPEDIAILIRNHAEPGTYKIPDVVRPSTKFEAANAFLSVNRIENIVISPLNEEDN</sequence>
<reference evidence="1" key="1">
    <citation type="submission" date="2019-12" db="EMBL/GenBank/DDBJ databases">
        <title>Novel species isolated from a subtropical stream in China.</title>
        <authorList>
            <person name="Lu H."/>
        </authorList>
    </citation>
    <scope>NUCLEOTIDE SEQUENCE [LARGE SCALE GENOMIC DNA]</scope>
    <source>
        <strain evidence="1">FT81W</strain>
    </source>
</reference>
<organism evidence="1 2">
    <name type="scientific">Duganella vulcania</name>
    <dbReference type="NCBI Taxonomy" id="2692166"/>
    <lineage>
        <taxon>Bacteria</taxon>
        <taxon>Pseudomonadati</taxon>
        <taxon>Pseudomonadota</taxon>
        <taxon>Betaproteobacteria</taxon>
        <taxon>Burkholderiales</taxon>
        <taxon>Oxalobacteraceae</taxon>
        <taxon>Telluria group</taxon>
        <taxon>Duganella</taxon>
    </lineage>
</organism>
<dbReference type="RefSeq" id="WP_161085860.1">
    <property type="nucleotide sequence ID" value="NZ_WWCX01000056.1"/>
</dbReference>
<dbReference type="AlphaFoldDB" id="A0A845GUH8"/>
<evidence type="ECO:0000313" key="2">
    <source>
        <dbReference type="Proteomes" id="UP000447355"/>
    </source>
</evidence>
<name>A0A845GUH8_9BURK</name>
<dbReference type="Proteomes" id="UP000447355">
    <property type="component" value="Unassembled WGS sequence"/>
</dbReference>
<dbReference type="EMBL" id="WWCX01000056">
    <property type="protein sequence ID" value="MYM96876.1"/>
    <property type="molecule type" value="Genomic_DNA"/>
</dbReference>
<protein>
    <submittedName>
        <fullName evidence="1">Uncharacterized protein</fullName>
    </submittedName>
</protein>
<gene>
    <name evidence="1" type="ORF">GTP90_23760</name>
</gene>
<proteinExistence type="predicted"/>